<evidence type="ECO:0000313" key="1">
    <source>
        <dbReference type="EMBL" id="CAB4613457.1"/>
    </source>
</evidence>
<organism evidence="1">
    <name type="scientific">freshwater metagenome</name>
    <dbReference type="NCBI Taxonomy" id="449393"/>
    <lineage>
        <taxon>unclassified sequences</taxon>
        <taxon>metagenomes</taxon>
        <taxon>ecological metagenomes</taxon>
    </lineage>
</organism>
<dbReference type="AlphaFoldDB" id="A0A6J6HJS6"/>
<dbReference type="EMBL" id="CAEZUQ010000122">
    <property type="protein sequence ID" value="CAB4613457.1"/>
    <property type="molecule type" value="Genomic_DNA"/>
</dbReference>
<reference evidence="1" key="1">
    <citation type="submission" date="2020-05" db="EMBL/GenBank/DDBJ databases">
        <authorList>
            <person name="Chiriac C."/>
            <person name="Salcher M."/>
            <person name="Ghai R."/>
            <person name="Kavagutti S V."/>
        </authorList>
    </citation>
    <scope>NUCLEOTIDE SEQUENCE</scope>
</reference>
<name>A0A6J6HJS6_9ZZZZ</name>
<gene>
    <name evidence="1" type="ORF">UFOPK1842_00909</name>
</gene>
<proteinExistence type="predicted"/>
<accession>A0A6J6HJS6</accession>
<protein>
    <submittedName>
        <fullName evidence="1">Unannotated protein</fullName>
    </submittedName>
</protein>
<sequence>MSSQDQPWTQATIRRWEEIKAEAFLQKIGIDFQSNFIGPISNSKLDSDPYENSIWEIIPHSLIPAGVLHCYPKKVESEKVIWEEWFLLDNEIHHHILSNQLFESAQGIWTPEPNDIDHPVAVLGRSWHYENSEDLRPTLY</sequence>